<evidence type="ECO:0000313" key="2">
    <source>
        <dbReference type="Proteomes" id="UP001220964"/>
    </source>
</evidence>
<evidence type="ECO:0000313" key="1">
    <source>
        <dbReference type="EMBL" id="MDF0603975.1"/>
    </source>
</evidence>
<keyword evidence="2" id="KW-1185">Reference proteome</keyword>
<organism evidence="1 2">
    <name type="scientific">Psychromarinibacter sediminicola</name>
    <dbReference type="NCBI Taxonomy" id="3033385"/>
    <lineage>
        <taxon>Bacteria</taxon>
        <taxon>Pseudomonadati</taxon>
        <taxon>Pseudomonadota</taxon>
        <taxon>Alphaproteobacteria</taxon>
        <taxon>Rhodobacterales</taxon>
        <taxon>Paracoccaceae</taxon>
        <taxon>Psychromarinibacter</taxon>
    </lineage>
</organism>
<accession>A0AAE3NZV3</accession>
<dbReference type="RefSeq" id="WP_275570080.1">
    <property type="nucleotide sequence ID" value="NZ_JARGYC010000210.1"/>
</dbReference>
<dbReference type="EMBL" id="JARGYC010000210">
    <property type="protein sequence ID" value="MDF0603975.1"/>
    <property type="molecule type" value="Genomic_DNA"/>
</dbReference>
<protein>
    <submittedName>
        <fullName evidence="1">Uncharacterized protein</fullName>
    </submittedName>
</protein>
<proteinExistence type="predicted"/>
<name>A0AAE3NZV3_9RHOB</name>
<gene>
    <name evidence="1" type="ORF">P1J78_25025</name>
</gene>
<dbReference type="Proteomes" id="UP001220964">
    <property type="component" value="Unassembled WGS sequence"/>
</dbReference>
<reference evidence="1" key="1">
    <citation type="submission" date="2023-03" db="EMBL/GenBank/DDBJ databases">
        <title>Multiphase analysis and comparison of six strains from genera Psychromarinibacter, Lutimaribacter, and Maritimibacter, including a novel species: Psychromarinibacter sediminicola sp. nov.</title>
        <authorList>
            <person name="Wang Y.-H."/>
            <person name="Ye M.-Q."/>
            <person name="Du Z.-J."/>
        </authorList>
    </citation>
    <scope>NUCLEOTIDE SEQUENCE</scope>
    <source>
        <strain evidence="1">C21-152</strain>
    </source>
</reference>
<sequence length="104" mass="11977">MNATIWFFFSAICGGLVFRLVYERAEEIAFWLIRQQCKLLPDHERDETEAEWLSVISEVNGGAWKILNAFGFSSVSLPAYARSLDLERLPTDMNRLGIPIRPRD</sequence>
<dbReference type="AlphaFoldDB" id="A0AAE3NZV3"/>
<comment type="caution">
    <text evidence="1">The sequence shown here is derived from an EMBL/GenBank/DDBJ whole genome shotgun (WGS) entry which is preliminary data.</text>
</comment>